<evidence type="ECO:0000313" key="2">
    <source>
        <dbReference type="Proteomes" id="UP000279457"/>
    </source>
</evidence>
<organism evidence="1 2">
    <name type="scientific">Erwinia psidii</name>
    <dbReference type="NCBI Taxonomy" id="69224"/>
    <lineage>
        <taxon>Bacteria</taxon>
        <taxon>Pseudomonadati</taxon>
        <taxon>Pseudomonadota</taxon>
        <taxon>Gammaproteobacteria</taxon>
        <taxon>Enterobacterales</taxon>
        <taxon>Erwiniaceae</taxon>
        <taxon>Erwinia</taxon>
    </lineage>
</organism>
<proteinExistence type="predicted"/>
<dbReference type="Proteomes" id="UP000279457">
    <property type="component" value="Unassembled WGS sequence"/>
</dbReference>
<dbReference type="AlphaFoldDB" id="A0A3N6TQR3"/>
<sequence>MAICDVGNITAQAVVPYQDDLWRDINIKAGVYFAVLKRNAGLSAMVQSDWGAPCDGACLMP</sequence>
<gene>
    <name evidence="1" type="ORF">EB241_13685</name>
</gene>
<comment type="caution">
    <text evidence="1">The sequence shown here is derived from an EMBL/GenBank/DDBJ whole genome shotgun (WGS) entry which is preliminary data.</text>
</comment>
<protein>
    <submittedName>
        <fullName evidence="1">Uncharacterized protein</fullName>
    </submittedName>
</protein>
<reference evidence="1 2" key="1">
    <citation type="submission" date="2018-10" db="EMBL/GenBank/DDBJ databases">
        <title>Draft genome sequence for the type isolate of Erwinia psidii, agent causal of bacterial blight in guava (Psidium guajava) and wilt and die-back of Eucalyptus spp.</title>
        <authorList>
            <person name="Hermenegildo P.S."/>
            <person name="Santos S.A."/>
            <person name="Guimaraes L.M.S."/>
            <person name="Vidigal P.M.P."/>
            <person name="Pereira I.C."/>
            <person name="Badel J.L."/>
            <person name="Alfenas-Zerbini P."/>
            <person name="Ferreira M.A.S.V."/>
            <person name="Alfenas A.C."/>
        </authorList>
    </citation>
    <scope>NUCLEOTIDE SEQUENCE [LARGE SCALE GENOMIC DNA]</scope>
    <source>
        <strain evidence="1 2">IBSBF 435</strain>
    </source>
</reference>
<name>A0A3N6TQR3_9GAMM</name>
<keyword evidence="2" id="KW-1185">Reference proteome</keyword>
<dbReference type="EMBL" id="RHHM01000010">
    <property type="protein sequence ID" value="RQM37592.1"/>
    <property type="molecule type" value="Genomic_DNA"/>
</dbReference>
<accession>A0A3N6TQR3</accession>
<evidence type="ECO:0000313" key="1">
    <source>
        <dbReference type="EMBL" id="RQM37592.1"/>
    </source>
</evidence>